<accession>A0ABY4ZN08</accession>
<reference evidence="1 2" key="1">
    <citation type="submission" date="2022-04" db="EMBL/GenBank/DDBJ databases">
        <title>Genome sequence of soybean root-associated Caulobacter segnis RL271.</title>
        <authorList>
            <person name="Longley R."/>
            <person name="Bonito G."/>
            <person name="Trigodet F."/>
            <person name="Crosson S."/>
            <person name="Fiebig A."/>
        </authorList>
    </citation>
    <scope>NUCLEOTIDE SEQUENCE [LARGE SCALE GENOMIC DNA]</scope>
    <source>
        <strain evidence="1 2">RL271</strain>
    </source>
</reference>
<organism evidence="1 2">
    <name type="scientific">Caulobacter segnis</name>
    <dbReference type="NCBI Taxonomy" id="88688"/>
    <lineage>
        <taxon>Bacteria</taxon>
        <taxon>Pseudomonadati</taxon>
        <taxon>Pseudomonadota</taxon>
        <taxon>Alphaproteobacteria</taxon>
        <taxon>Caulobacterales</taxon>
        <taxon>Caulobacteraceae</taxon>
        <taxon>Caulobacter</taxon>
    </lineage>
</organism>
<dbReference type="InterPro" id="IPR053855">
    <property type="entry name" value="DUF6931"/>
</dbReference>
<dbReference type="EMBL" id="CP096040">
    <property type="protein sequence ID" value="USQ93979.1"/>
    <property type="molecule type" value="Genomic_DNA"/>
</dbReference>
<proteinExistence type="predicted"/>
<dbReference type="Proteomes" id="UP001057520">
    <property type="component" value="Chromosome"/>
</dbReference>
<keyword evidence="2" id="KW-1185">Reference proteome</keyword>
<evidence type="ECO:0000313" key="2">
    <source>
        <dbReference type="Proteomes" id="UP001057520"/>
    </source>
</evidence>
<protein>
    <submittedName>
        <fullName evidence="1">Uncharacterized protein</fullName>
    </submittedName>
</protein>
<dbReference type="Pfam" id="PF22011">
    <property type="entry name" value="DUF6931"/>
    <property type="match status" value="1"/>
</dbReference>
<evidence type="ECO:0000313" key="1">
    <source>
        <dbReference type="EMBL" id="USQ93979.1"/>
    </source>
</evidence>
<sequence>MKRWKQVRWTEAGQITAILGWPQSEHDRDPPEAVFDRLRREGKDDDAALFLGQALPRYEVVAWAAQAVRDMSPPDLKPRDAEALEASLQWLRDPNDTRRRAAFDAALAASDTSSQRMCALAVFFSGGSLAPPDLEPLPAPKAAAGSFAASAVLTAATDSGRRQEGLRAALALGDALAVGSEDGCP</sequence>
<gene>
    <name evidence="1" type="ORF">MZV50_15290</name>
</gene>
<name>A0ABY4ZN08_9CAUL</name>